<organism evidence="1 2">
    <name type="scientific">Pedobacter africanus</name>
    <dbReference type="NCBI Taxonomy" id="151894"/>
    <lineage>
        <taxon>Bacteria</taxon>
        <taxon>Pseudomonadati</taxon>
        <taxon>Bacteroidota</taxon>
        <taxon>Sphingobacteriia</taxon>
        <taxon>Sphingobacteriales</taxon>
        <taxon>Sphingobacteriaceae</taxon>
        <taxon>Pedobacter</taxon>
    </lineage>
</organism>
<name>A0ACC6KR93_9SPHI</name>
<protein>
    <submittedName>
        <fullName evidence="1">TonB-linked SusC/RagA family outer membrane protein</fullName>
    </submittedName>
</protein>
<sequence length="1159" mass="128472">MMKLTTVILITTLLQVSAASFGQKMTLERKGVSLQRIFKEIRKQTGYDVLLSTNRIRISSAIDVSFNNASLAEVMEKVIRGRGLIYTIEDKTILIKPEIVLQDKSGVILNTIDIRGTVTDEKGKPLPGASVKVKGGSNSTVTDRNGGFALRGIDGDAVLIVSYLGFIVNETSVNNQVVVNVVLKEDQKGLNEVVVVGYGTQKKINLTGAVDNVGSEYFEDRPVPNVTKALQGVIPNLNIKMTDGKPIRSSAYNIRGITTINSTGADALIIIDGVPANDNGLINNLNPNDIASVTVLKDAASAAIYGARGAFGVVLITTKSPQKGKVQLNYSANFSRNEHTVRPDFVTDSYTWAKTFNEAFAGWNDYNVYPTDINGVYPFSQSYLEEIKRRSEDSSLPKVEVNAAGNYVYYNSDTDWIKELYKDSNPGMEHALSVTGGGESVNFALSGRLYNQDGVYRYSPDKYNRYNLRFKGDIKINEWLSANAISDFSSYSYKYPLTSFGGRNAILRLLAVSAFPIAPVFNPDGSLTRVGATGVGDFYYGKSFSLTQQNFLRNTVGLNAAIIKNKLNLKADFSYLYTNTKNNFKYIPVPYSNAPGTIIRSGINDYTENTANRSYYVGNIYADFSQSFGNHNLKLLGGWNLEYDKLTNLNISRDGLLLDDLSDFNLATGTNFRLTGGGQTSALSGVFFRANYDFKGKYLLELNGRYDGSSKFPVNKQFGFFPSASAGWRVSEENFMQQTKGWLDNLKLRASYGSLGNGNIAPYTFLQTISASRGTVLVNGAYPSYIQQPGVVSQNLTWETATTLDFGIDASLLKQRLSVTFDWYERKTKGMILAGTPLPAVFGASVPRENNGDLSTKGWELSLAWRDQINLRKPLSYGIRLTLSDNETYITKFYNPTGTLSSSFKGQKWGDIYGFISDGLFQSEEEVLNHADQSFIKVSILNKFLPGDVKFRDINGDGKINRGLNTLEDPGDITVIGNSLPRYAYGITGDVSWNNFSLSAFFQGIGKRDWWPSVEAAYFWGPYNRPYTFLPKAIDQNHWTPENPGAYYPRLRTYTSIGSTPQLAVQQSRYLQNASYIRLKDLTIGYTLPKSLISKVRLTNARIFVTGQNLWTWSPMYRITKDFDPEVIEGSDPEVANGQGDGFSYPLLKTYTVGLNLTF</sequence>
<comment type="caution">
    <text evidence="1">The sequence shown here is derived from an EMBL/GenBank/DDBJ whole genome shotgun (WGS) entry which is preliminary data.</text>
</comment>
<keyword evidence="2" id="KW-1185">Reference proteome</keyword>
<dbReference type="Proteomes" id="UP001246858">
    <property type="component" value="Unassembled WGS sequence"/>
</dbReference>
<gene>
    <name evidence="1" type="ORF">J2X78_000264</name>
</gene>
<proteinExistence type="predicted"/>
<evidence type="ECO:0000313" key="1">
    <source>
        <dbReference type="EMBL" id="MDR6781712.1"/>
    </source>
</evidence>
<reference evidence="1" key="1">
    <citation type="submission" date="2023-07" db="EMBL/GenBank/DDBJ databases">
        <title>Sorghum-associated microbial communities from plants grown in Nebraska, USA.</title>
        <authorList>
            <person name="Schachtman D."/>
        </authorList>
    </citation>
    <scope>NUCLEOTIDE SEQUENCE</scope>
    <source>
        <strain evidence="1">2697</strain>
    </source>
</reference>
<evidence type="ECO:0000313" key="2">
    <source>
        <dbReference type="Proteomes" id="UP001246858"/>
    </source>
</evidence>
<dbReference type="EMBL" id="JAVDTF010000001">
    <property type="protein sequence ID" value="MDR6781712.1"/>
    <property type="molecule type" value="Genomic_DNA"/>
</dbReference>
<accession>A0ACC6KR93</accession>